<sequence length="392" mass="43551">MKPLKERLMTPGPTPVPERVLQAMASHTMYHRSPKFKEIFAETIERLKRLFKTERDTLILTSSGTGAMEAAVSNLFSPGDSAVVIVGGKFGQRWKELCETFGVNPVVIELEWGKSVNPEDVKKKIEENRNIKGVLVQICETSTGAFNDVKALGEITARYDNVILVADGITAFGVYDIPVDDWNIDVAITGSQKALMTPPGLAVISLSEKAKSRLSRKKWAYYFDLSKEIKNQAKGQTAYTPAVNLIVGLNEALKMIEEEGLENVAKRHEILAKSARAGIKALELELLPEHPANGVTAVKLPEHIDGQKFVSWIRDRLGIVIAGGQEHLKGKIFRLSHMGYIDIFDLLTQLEAVEFALTRMEMYPAYGKAVAAAMETYIELVHQSPIKYRGER</sequence>
<evidence type="ECO:0000256" key="6">
    <source>
        <dbReference type="RuleBase" id="RU004075"/>
    </source>
</evidence>
<evidence type="ECO:0000256" key="2">
    <source>
        <dbReference type="ARBA" id="ARBA00009236"/>
    </source>
</evidence>
<dbReference type="OrthoDB" id="389074at2"/>
<dbReference type="GO" id="GO:0008453">
    <property type="term" value="F:alanine-glyoxylate transaminase activity"/>
    <property type="evidence" value="ECO:0007669"/>
    <property type="project" value="TreeGrafter"/>
</dbReference>
<dbReference type="AlphaFoldDB" id="A0A238ZDE0"/>
<dbReference type="RefSeq" id="WP_089323238.1">
    <property type="nucleotide sequence ID" value="NZ_FZOB01000008.1"/>
</dbReference>
<comment type="cofactor">
    <cofactor evidence="1 5 7">
        <name>pyridoxal 5'-phosphate</name>
        <dbReference type="ChEBI" id="CHEBI:597326"/>
    </cofactor>
</comment>
<keyword evidence="9" id="KW-0808">Transferase</keyword>
<evidence type="ECO:0000313" key="9">
    <source>
        <dbReference type="EMBL" id="SNR81545.1"/>
    </source>
</evidence>
<dbReference type="PANTHER" id="PTHR21152:SF40">
    <property type="entry name" value="ALANINE--GLYOXYLATE AMINOTRANSFERASE"/>
    <property type="match status" value="1"/>
</dbReference>
<gene>
    <name evidence="9" type="ORF">SAMN06265340_10817</name>
</gene>
<dbReference type="GO" id="GO:0019265">
    <property type="term" value="P:glycine biosynthetic process, by transamination of glyoxylate"/>
    <property type="evidence" value="ECO:0007669"/>
    <property type="project" value="TreeGrafter"/>
</dbReference>
<dbReference type="InterPro" id="IPR015422">
    <property type="entry name" value="PyrdxlP-dep_Trfase_small"/>
</dbReference>
<evidence type="ECO:0000256" key="4">
    <source>
        <dbReference type="PIRSR" id="PIRSR000524-1"/>
    </source>
</evidence>
<dbReference type="Gene3D" id="3.40.640.10">
    <property type="entry name" value="Type I PLP-dependent aspartate aminotransferase-like (Major domain)"/>
    <property type="match status" value="1"/>
</dbReference>
<dbReference type="FunFam" id="3.40.640.10:FF:000054">
    <property type="entry name" value="Serine--glyoxylate aminotransferase"/>
    <property type="match status" value="1"/>
</dbReference>
<evidence type="ECO:0000259" key="8">
    <source>
        <dbReference type="Pfam" id="PF00266"/>
    </source>
</evidence>
<comment type="similarity">
    <text evidence="2 6">Belongs to the class-V pyridoxal-phosphate-dependent aminotransferase family.</text>
</comment>
<evidence type="ECO:0000256" key="5">
    <source>
        <dbReference type="PIRSR" id="PIRSR000524-50"/>
    </source>
</evidence>
<evidence type="ECO:0000313" key="10">
    <source>
        <dbReference type="Proteomes" id="UP000198405"/>
    </source>
</evidence>
<dbReference type="PROSITE" id="PS00595">
    <property type="entry name" value="AA_TRANSFER_CLASS_5"/>
    <property type="match status" value="1"/>
</dbReference>
<keyword evidence="3 5" id="KW-0663">Pyridoxal phosphate</keyword>
<proteinExistence type="inferred from homology"/>
<dbReference type="InterPro" id="IPR024169">
    <property type="entry name" value="SP_NH2Trfase/AEP_transaminase"/>
</dbReference>
<keyword evidence="9" id="KW-0032">Aminotransferase</keyword>
<feature type="domain" description="Aminotransferase class V" evidence="8">
    <location>
        <begin position="10"/>
        <end position="326"/>
    </location>
</feature>
<evidence type="ECO:0000256" key="1">
    <source>
        <dbReference type="ARBA" id="ARBA00001933"/>
    </source>
</evidence>
<dbReference type="InterPro" id="IPR015421">
    <property type="entry name" value="PyrdxlP-dep_Trfase_major"/>
</dbReference>
<keyword evidence="10" id="KW-1185">Reference proteome</keyword>
<dbReference type="SUPFAM" id="SSF53383">
    <property type="entry name" value="PLP-dependent transferases"/>
    <property type="match status" value="1"/>
</dbReference>
<feature type="binding site" evidence="4">
    <location>
        <position position="334"/>
    </location>
    <ligand>
        <name>substrate</name>
    </ligand>
</feature>
<reference evidence="10" key="1">
    <citation type="submission" date="2017-06" db="EMBL/GenBank/DDBJ databases">
        <authorList>
            <person name="Varghese N."/>
            <person name="Submissions S."/>
        </authorList>
    </citation>
    <scope>NUCLEOTIDE SEQUENCE [LARGE SCALE GENOMIC DNA]</scope>
    <source>
        <strain evidence="10">DSM 15668</strain>
    </source>
</reference>
<dbReference type="Gene3D" id="3.90.1150.10">
    <property type="entry name" value="Aspartate Aminotransferase, domain 1"/>
    <property type="match status" value="1"/>
</dbReference>
<dbReference type="GO" id="GO:0004760">
    <property type="term" value="F:L-serine-pyruvate transaminase activity"/>
    <property type="evidence" value="ECO:0007669"/>
    <property type="project" value="TreeGrafter"/>
</dbReference>
<dbReference type="EMBL" id="FZOB01000008">
    <property type="protein sequence ID" value="SNR81545.1"/>
    <property type="molecule type" value="Genomic_DNA"/>
</dbReference>
<dbReference type="InterPro" id="IPR000192">
    <property type="entry name" value="Aminotrans_V_dom"/>
</dbReference>
<dbReference type="PIRSF" id="PIRSF000524">
    <property type="entry name" value="SPT"/>
    <property type="match status" value="1"/>
</dbReference>
<dbReference type="Pfam" id="PF00266">
    <property type="entry name" value="Aminotran_5"/>
    <property type="match status" value="1"/>
</dbReference>
<dbReference type="PANTHER" id="PTHR21152">
    <property type="entry name" value="AMINOTRANSFERASE CLASS V"/>
    <property type="match status" value="1"/>
</dbReference>
<protein>
    <submittedName>
        <fullName evidence="9">Aspartate aminotransferase</fullName>
    </submittedName>
</protein>
<name>A0A238ZDE0_9BACT</name>
<feature type="modified residue" description="N6-(pyridoxal phosphate)lysine" evidence="5">
    <location>
        <position position="193"/>
    </location>
</feature>
<evidence type="ECO:0000256" key="3">
    <source>
        <dbReference type="ARBA" id="ARBA00022898"/>
    </source>
</evidence>
<dbReference type="InterPro" id="IPR020578">
    <property type="entry name" value="Aminotrans_V_PyrdxlP_BS"/>
</dbReference>
<accession>A0A238ZDE0</accession>
<dbReference type="Proteomes" id="UP000198405">
    <property type="component" value="Unassembled WGS sequence"/>
</dbReference>
<dbReference type="InterPro" id="IPR015424">
    <property type="entry name" value="PyrdxlP-dep_Trfase"/>
</dbReference>
<organism evidence="9 10">
    <name type="scientific">Desulfurobacterium atlanticum</name>
    <dbReference type="NCBI Taxonomy" id="240169"/>
    <lineage>
        <taxon>Bacteria</taxon>
        <taxon>Pseudomonadati</taxon>
        <taxon>Aquificota</taxon>
        <taxon>Aquificia</taxon>
        <taxon>Desulfurobacteriales</taxon>
        <taxon>Desulfurobacteriaceae</taxon>
        <taxon>Desulfurobacterium</taxon>
    </lineage>
</organism>
<evidence type="ECO:0000256" key="7">
    <source>
        <dbReference type="RuleBase" id="RU004504"/>
    </source>
</evidence>